<dbReference type="PROSITE" id="PS51194">
    <property type="entry name" value="HELICASE_CTER"/>
    <property type="match status" value="1"/>
</dbReference>
<feature type="compositionally biased region" description="Low complexity" evidence="9">
    <location>
        <begin position="1289"/>
        <end position="1307"/>
    </location>
</feature>
<gene>
    <name evidence="12" type="ORF">UFOPK1358_00398</name>
</gene>
<feature type="compositionally biased region" description="Polar residues" evidence="9">
    <location>
        <begin position="317"/>
        <end position="326"/>
    </location>
</feature>
<reference evidence="12" key="1">
    <citation type="submission" date="2020-05" db="EMBL/GenBank/DDBJ databases">
        <authorList>
            <person name="Chiriac C."/>
            <person name="Salcher M."/>
            <person name="Ghai R."/>
            <person name="Kavagutti S V."/>
        </authorList>
    </citation>
    <scope>NUCLEOTIDE SEQUENCE</scope>
</reference>
<evidence type="ECO:0000256" key="4">
    <source>
        <dbReference type="ARBA" id="ARBA00022806"/>
    </source>
</evidence>
<protein>
    <submittedName>
        <fullName evidence="12">Unannotated protein</fullName>
    </submittedName>
</protein>
<evidence type="ECO:0000256" key="1">
    <source>
        <dbReference type="ARBA" id="ARBA00022741"/>
    </source>
</evidence>
<keyword evidence="8" id="KW-0413">Isomerase</keyword>
<dbReference type="InterPro" id="IPR013701">
    <property type="entry name" value="Lhr-like_DEAD/DEAH_assoc"/>
</dbReference>
<dbReference type="Gene3D" id="3.40.50.300">
    <property type="entry name" value="P-loop containing nucleotide triphosphate hydrolases"/>
    <property type="match status" value="2"/>
</dbReference>
<evidence type="ECO:0000256" key="8">
    <source>
        <dbReference type="ARBA" id="ARBA00023235"/>
    </source>
</evidence>
<sequence>MAADPLSPFSPAVRAWFESSFSTPTAAQAQAWAPISAGENTLLCAPTGSGKTLAAFLWAIDSLGQNPRPGSGVRVLYISPMRALAVDVEKNLRSPLRGVALAAERLGVEFVAPTVGVRTGDTTATERRALVRNPPEILITTPESLYLMLTSAARESLLSVDCVIVDEIHALAPTKRGAHMSLSLERLEHLIAQRVEAGEHSQPARKIQRIGLSATQRPLESVAAFLGGFMPSPSSSPSARVERPVTIVDAGMRKELELSVVVPEEEPAVSGGSAWPSMDAELLRLIEENQSTLLFVNARRMSERLASRLNELAVNQAEQAEQGTHTEQGKHTEQGSGQNPQGEDLVKAHHGSLSRERRLIVEDELKRGQLKGLVATSSLELGIDMGSVDLVIQVASPGSVSSGLQRIGRAGHQVGVASRGRIFPKHRADLLEAAVVAQRMQEGLIEHTKVPVNPLDVLAQQIVACCALDEWKVTELFELCLSAANYSTLSWELFENTLDLLAGRYPAEEFAELRPRVVWDRIEGTVRGRSGAQRLAVTSGGTIPDRGLFGVFLPEGTRVGELDEEMVYESRVGETFLLGASTWRIEEITFERVIVSPAPGQPGKMPFWHGDGPGREAELGRALGEFLREIVALQADEAAERLRTRHSLDEAAVSTLMAYLDEQAQATGVIPSDHTLVIERFRDEIGDWRICIHSPFGSRVHAPWATIIRTRLDAHFSADLGDGFGAEVLWSDDGIVVRLPEAAEDLPLELLLPDPDEVEAEVVAALPGTAAFAARFREAAARALLLPRRRPGQRTPLWQQRQRAADLLSVASKYPSFPILLETTRECCNDIFDLPALRRVMAEVRSRKIRVVEVETPTASPFARSLLFGWIAVFMYEGDAPLAERRAAALSLDPELLRDLLGVEDLRTLLDAAVVDLVEMELQRLTPERAARDADELHDALRVLGPLTHLELAARVGSVSAATLQQWVDDLVRHKRVIEVSIAGELRYGAAEDAARLRDALGVAIPMGLPTAFTDSASMHSGERPLRDLVERFGRTHGPFTAAQLATRLGLSVEVARLALAELVGTQRLVSGEFLPGGSGIEFCDAEVLRRLRRRSLAALRKEVEPVDAAALARFLPRWQGVGSGRSGVDAVADAVGLLQGAALPGSLLEADLLCQRVQNYSSADLDLLCSTGEVVWLGAGAVGSHDGRVRLMFRDQVALLTNPPLSPEDSATDEPHHRVLREQLSNSGASFWADLIAAVAAASLPYDEQTVVQALWDLVWAGDVTSDSLAPLRAKVLGGSARAATRSASRSLSGARSRRVGGSTARRSSRVSRLGPPAGAGRWSLTAPLFLPAPTPTEFATQRALQLLERYGVLTREMALAEGIEGGFAGVYPVLKLLEERGQVRRGYFVDGLGAAQFAKPGAVDLLRSMSPDSREPHNDGFDSWVLAATDPAQPYGAGLPWPASTGRPARAIGAYVVLVDGYACAYLERGGKRLLTFEAADEHEAWVQVLAAFVSPASSGGSTTSSSRIRRLRIESINGESAVTSPWADALRSAGFTDGYKGLSKGA</sequence>
<dbReference type="InterPro" id="IPR014001">
    <property type="entry name" value="Helicase_ATP-bd"/>
</dbReference>
<name>A0A6J6B004_9ZZZZ</name>
<dbReference type="InterPro" id="IPR052511">
    <property type="entry name" value="ATP-dep_Helicase"/>
</dbReference>
<organism evidence="12">
    <name type="scientific">freshwater metagenome</name>
    <dbReference type="NCBI Taxonomy" id="449393"/>
    <lineage>
        <taxon>unclassified sequences</taxon>
        <taxon>metagenomes</taxon>
        <taxon>ecological metagenomes</taxon>
    </lineage>
</organism>
<dbReference type="InterPro" id="IPR055369">
    <property type="entry name" value="WH2_Lhr"/>
</dbReference>
<dbReference type="InterPro" id="IPR055367">
    <property type="entry name" value="WH4_Lhr"/>
</dbReference>
<evidence type="ECO:0000256" key="5">
    <source>
        <dbReference type="ARBA" id="ARBA00022840"/>
    </source>
</evidence>
<evidence type="ECO:0000256" key="6">
    <source>
        <dbReference type="ARBA" id="ARBA00023125"/>
    </source>
</evidence>
<dbReference type="PANTHER" id="PTHR47962">
    <property type="entry name" value="ATP-DEPENDENT HELICASE LHR-RELATED-RELATED"/>
    <property type="match status" value="1"/>
</dbReference>
<dbReference type="EMBL" id="CAEZSF010000022">
    <property type="protein sequence ID" value="CAB4531609.1"/>
    <property type="molecule type" value="Genomic_DNA"/>
</dbReference>
<keyword evidence="2" id="KW-0227">DNA damage</keyword>
<feature type="domain" description="Helicase C-terminal" evidence="11">
    <location>
        <begin position="277"/>
        <end position="456"/>
    </location>
</feature>
<dbReference type="InterPro" id="IPR027417">
    <property type="entry name" value="P-loop_NTPase"/>
</dbReference>
<feature type="domain" description="Helicase ATP-binding" evidence="10">
    <location>
        <begin position="32"/>
        <end position="234"/>
    </location>
</feature>
<dbReference type="GO" id="GO:0003677">
    <property type="term" value="F:DNA binding"/>
    <property type="evidence" value="ECO:0007669"/>
    <property type="project" value="UniProtKB-KW"/>
</dbReference>
<dbReference type="InterPro" id="IPR001650">
    <property type="entry name" value="Helicase_C-like"/>
</dbReference>
<dbReference type="SMART" id="SM00382">
    <property type="entry name" value="AAA"/>
    <property type="match status" value="1"/>
</dbReference>
<keyword evidence="5" id="KW-0067">ATP-binding</keyword>
<dbReference type="SMART" id="SM00490">
    <property type="entry name" value="HELICc"/>
    <property type="match status" value="1"/>
</dbReference>
<dbReference type="Pfam" id="PF23234">
    <property type="entry name" value="WHD_4th_Lhr"/>
    <property type="match status" value="1"/>
</dbReference>
<proteinExistence type="predicted"/>
<dbReference type="InterPro" id="IPR055368">
    <property type="entry name" value="WH3_Lhr"/>
</dbReference>
<dbReference type="GO" id="GO:0016887">
    <property type="term" value="F:ATP hydrolysis activity"/>
    <property type="evidence" value="ECO:0007669"/>
    <property type="project" value="TreeGrafter"/>
</dbReference>
<dbReference type="GO" id="GO:0006281">
    <property type="term" value="P:DNA repair"/>
    <property type="evidence" value="ECO:0007669"/>
    <property type="project" value="UniProtKB-KW"/>
</dbReference>
<evidence type="ECO:0000256" key="3">
    <source>
        <dbReference type="ARBA" id="ARBA00022801"/>
    </source>
</evidence>
<keyword evidence="3" id="KW-0378">Hydrolase</keyword>
<dbReference type="Pfam" id="PF23235">
    <property type="entry name" value="WHD_3rd_Lhr"/>
    <property type="match status" value="1"/>
</dbReference>
<dbReference type="GO" id="GO:0004386">
    <property type="term" value="F:helicase activity"/>
    <property type="evidence" value="ECO:0007669"/>
    <property type="project" value="UniProtKB-KW"/>
</dbReference>
<keyword evidence="6" id="KW-0238">DNA-binding</keyword>
<dbReference type="Pfam" id="PF00270">
    <property type="entry name" value="DEAD"/>
    <property type="match status" value="1"/>
</dbReference>
<evidence type="ECO:0000256" key="9">
    <source>
        <dbReference type="SAM" id="MobiDB-lite"/>
    </source>
</evidence>
<dbReference type="SUPFAM" id="SSF52540">
    <property type="entry name" value="P-loop containing nucleoside triphosphate hydrolases"/>
    <property type="match status" value="1"/>
</dbReference>
<accession>A0A6J6B004</accession>
<dbReference type="InterPro" id="IPR003593">
    <property type="entry name" value="AAA+_ATPase"/>
</dbReference>
<dbReference type="GO" id="GO:0005524">
    <property type="term" value="F:ATP binding"/>
    <property type="evidence" value="ECO:0007669"/>
    <property type="project" value="UniProtKB-KW"/>
</dbReference>
<dbReference type="Pfam" id="PF19306">
    <property type="entry name" value="WHD_Lhr"/>
    <property type="match status" value="1"/>
</dbReference>
<dbReference type="SMART" id="SM00487">
    <property type="entry name" value="DEXDc"/>
    <property type="match status" value="1"/>
</dbReference>
<evidence type="ECO:0000256" key="7">
    <source>
        <dbReference type="ARBA" id="ARBA00023204"/>
    </source>
</evidence>
<dbReference type="Pfam" id="PF08494">
    <property type="entry name" value="DEAD_assoc"/>
    <property type="match status" value="1"/>
</dbReference>
<keyword evidence="1" id="KW-0547">Nucleotide-binding</keyword>
<evidence type="ECO:0000256" key="2">
    <source>
        <dbReference type="ARBA" id="ARBA00022763"/>
    </source>
</evidence>
<feature type="region of interest" description="Disordered" evidence="9">
    <location>
        <begin position="317"/>
        <end position="351"/>
    </location>
</feature>
<evidence type="ECO:0000313" key="12">
    <source>
        <dbReference type="EMBL" id="CAB4531609.1"/>
    </source>
</evidence>
<dbReference type="InterPro" id="IPR045628">
    <property type="entry name" value="Lhr_WH_dom"/>
</dbReference>
<dbReference type="InterPro" id="IPR011545">
    <property type="entry name" value="DEAD/DEAH_box_helicase_dom"/>
</dbReference>
<dbReference type="CDD" id="cd18796">
    <property type="entry name" value="SF2_C_LHR"/>
    <property type="match status" value="1"/>
</dbReference>
<evidence type="ECO:0000259" key="11">
    <source>
        <dbReference type="PROSITE" id="PS51194"/>
    </source>
</evidence>
<evidence type="ECO:0000259" key="10">
    <source>
        <dbReference type="PROSITE" id="PS51192"/>
    </source>
</evidence>
<dbReference type="Pfam" id="PF00271">
    <property type="entry name" value="Helicase_C"/>
    <property type="match status" value="1"/>
</dbReference>
<dbReference type="PANTHER" id="PTHR47962:SF5">
    <property type="entry name" value="ATP-DEPENDENT HELICASE LHR-RELATED"/>
    <property type="match status" value="1"/>
</dbReference>
<keyword evidence="7" id="KW-0234">DNA repair</keyword>
<feature type="region of interest" description="Disordered" evidence="9">
    <location>
        <begin position="1289"/>
        <end position="1320"/>
    </location>
</feature>
<dbReference type="Pfam" id="PF23236">
    <property type="entry name" value="WHD_2nd_Lhr"/>
    <property type="match status" value="1"/>
</dbReference>
<keyword evidence="4" id="KW-0347">Helicase</keyword>
<dbReference type="PROSITE" id="PS51192">
    <property type="entry name" value="HELICASE_ATP_BIND_1"/>
    <property type="match status" value="1"/>
</dbReference>